<dbReference type="OrthoDB" id="5819582at2759"/>
<sequence length="483" mass="56045">MAARHETILESGEWDAGKQDGILSASKAHNAAQWCMETMRPSVLTRVGPKRQIRRTAYLDGLRGFAAFLVYWQHHQLWPRPGGDAIFENAFGYQNKYYFACLPVIRTFFTGGHFAVAVFFIISGYVLSTKPLTLIHSGEYSKLGDNLASALFRRWLRLHLPVIVVSFLYMTTWHAFGIWTVAPEHKLTYSEEVWNFYLEFKNFSFAFRQGGEAWFTYNFPTWSIPVEFRGSIIVYTALLAFSRCTKNARLLGQLVLIFYFMYIVDGWYGAMFITGMLLCELDILARTNELPRFIARLQPHKTMIFYSLFAISAFLSGVPSHTNNVEVLRESPGWYYLSFLKSQAVWDLKWFYLFWAALFLVVSIPRIGWLRAFFENRFNQYLGRISFALYLVHGPVLWTVGDRLYTAAGWHRDSHLTFLPGWVDIFLLSKEGPLGFELSFLLPHLVILPLTFWLAEVATKLIDEPSVRFSQWLYEKILPQQSQ</sequence>
<reference evidence="3 4" key="1">
    <citation type="journal article" date="2018" name="IMA Fungus">
        <title>IMA Genome-F 9: Draft genome sequence of Annulohypoxylon stygium, Aspergillus mulundensis, Berkeleyomyces basicola (syn. Thielaviopsis basicola), Ceratocystis smalleyi, two Cercospora beticola strains, Coleophoma cylindrospora, Fusarium fracticaudum, Phialophora cf. hyalina, and Morchella septimelata.</title>
        <authorList>
            <person name="Wingfield B.D."/>
            <person name="Bills G.F."/>
            <person name="Dong Y."/>
            <person name="Huang W."/>
            <person name="Nel W.J."/>
            <person name="Swalarsk-Parry B.S."/>
            <person name="Vaghefi N."/>
            <person name="Wilken P.M."/>
            <person name="An Z."/>
            <person name="de Beer Z.W."/>
            <person name="De Vos L."/>
            <person name="Chen L."/>
            <person name="Duong T.A."/>
            <person name="Gao Y."/>
            <person name="Hammerbacher A."/>
            <person name="Kikkert J.R."/>
            <person name="Li Y."/>
            <person name="Li H."/>
            <person name="Li K."/>
            <person name="Li Q."/>
            <person name="Liu X."/>
            <person name="Ma X."/>
            <person name="Naidoo K."/>
            <person name="Pethybridge S.J."/>
            <person name="Sun J."/>
            <person name="Steenkamp E.T."/>
            <person name="van der Nest M.A."/>
            <person name="van Wyk S."/>
            <person name="Wingfield M.J."/>
            <person name="Xiong C."/>
            <person name="Yue Q."/>
            <person name="Zhang X."/>
        </authorList>
    </citation>
    <scope>NUCLEOTIDE SEQUENCE [LARGE SCALE GENOMIC DNA]</scope>
    <source>
        <strain evidence="3 4">BP6252</strain>
    </source>
</reference>
<dbReference type="PANTHER" id="PTHR23028:SF125">
    <property type="entry name" value="ACYLTRANSFERASE"/>
    <property type="match status" value="1"/>
</dbReference>
<feature type="transmembrane region" description="Helical" evidence="1">
    <location>
        <begin position="97"/>
        <end position="127"/>
    </location>
</feature>
<name>A0A3D8QK39_9HELO</name>
<protein>
    <recommendedName>
        <fullName evidence="2">Acyltransferase 3 domain-containing protein</fullName>
    </recommendedName>
</protein>
<organism evidence="3 4">
    <name type="scientific">Coleophoma cylindrospora</name>
    <dbReference type="NCBI Taxonomy" id="1849047"/>
    <lineage>
        <taxon>Eukaryota</taxon>
        <taxon>Fungi</taxon>
        <taxon>Dikarya</taxon>
        <taxon>Ascomycota</taxon>
        <taxon>Pezizomycotina</taxon>
        <taxon>Leotiomycetes</taxon>
        <taxon>Helotiales</taxon>
        <taxon>Dermateaceae</taxon>
        <taxon>Coleophoma</taxon>
    </lineage>
</organism>
<evidence type="ECO:0000259" key="2">
    <source>
        <dbReference type="Pfam" id="PF01757"/>
    </source>
</evidence>
<dbReference type="STRING" id="1849047.A0A3D8QK39"/>
<feature type="transmembrane region" description="Helical" evidence="1">
    <location>
        <begin position="160"/>
        <end position="182"/>
    </location>
</feature>
<dbReference type="EMBL" id="PDLM01000014">
    <property type="protein sequence ID" value="RDW62117.1"/>
    <property type="molecule type" value="Genomic_DNA"/>
</dbReference>
<comment type="caution">
    <text evidence="3">The sequence shown here is derived from an EMBL/GenBank/DDBJ whole genome shotgun (WGS) entry which is preliminary data.</text>
</comment>
<gene>
    <name evidence="3" type="ORF">BP6252_11550</name>
</gene>
<dbReference type="PANTHER" id="PTHR23028">
    <property type="entry name" value="ACETYLTRANSFERASE"/>
    <property type="match status" value="1"/>
</dbReference>
<feature type="transmembrane region" description="Helical" evidence="1">
    <location>
        <begin position="434"/>
        <end position="455"/>
    </location>
</feature>
<evidence type="ECO:0000313" key="3">
    <source>
        <dbReference type="EMBL" id="RDW62117.1"/>
    </source>
</evidence>
<feature type="transmembrane region" description="Helical" evidence="1">
    <location>
        <begin position="350"/>
        <end position="369"/>
    </location>
</feature>
<dbReference type="InterPro" id="IPR002656">
    <property type="entry name" value="Acyl_transf_3_dom"/>
</dbReference>
<keyword evidence="1" id="KW-0812">Transmembrane</keyword>
<keyword evidence="4" id="KW-1185">Reference proteome</keyword>
<accession>A0A3D8QK39</accession>
<proteinExistence type="predicted"/>
<dbReference type="AlphaFoldDB" id="A0A3D8QK39"/>
<keyword evidence="1" id="KW-1133">Transmembrane helix</keyword>
<evidence type="ECO:0000256" key="1">
    <source>
        <dbReference type="SAM" id="Phobius"/>
    </source>
</evidence>
<feature type="transmembrane region" description="Helical" evidence="1">
    <location>
        <begin position="381"/>
        <end position="400"/>
    </location>
</feature>
<feature type="domain" description="Acyltransferase 3" evidence="2">
    <location>
        <begin position="57"/>
        <end position="419"/>
    </location>
</feature>
<keyword evidence="1" id="KW-0472">Membrane</keyword>
<dbReference type="InterPro" id="IPR050879">
    <property type="entry name" value="Acyltransferase_3"/>
</dbReference>
<feature type="transmembrane region" description="Helical" evidence="1">
    <location>
        <begin position="256"/>
        <end position="281"/>
    </location>
</feature>
<dbReference type="Proteomes" id="UP000256645">
    <property type="component" value="Unassembled WGS sequence"/>
</dbReference>
<evidence type="ECO:0000313" key="4">
    <source>
        <dbReference type="Proteomes" id="UP000256645"/>
    </source>
</evidence>
<dbReference type="GO" id="GO:0016747">
    <property type="term" value="F:acyltransferase activity, transferring groups other than amino-acyl groups"/>
    <property type="evidence" value="ECO:0007669"/>
    <property type="project" value="InterPro"/>
</dbReference>
<dbReference type="Pfam" id="PF01757">
    <property type="entry name" value="Acyl_transf_3"/>
    <property type="match status" value="1"/>
</dbReference>